<feature type="compositionally biased region" description="Polar residues" evidence="2">
    <location>
        <begin position="306"/>
        <end position="326"/>
    </location>
</feature>
<evidence type="ECO:0000256" key="1">
    <source>
        <dbReference type="PROSITE-ProRule" id="PRU00176"/>
    </source>
</evidence>
<name>A0AAD3TVQ3_9TREE</name>
<evidence type="ECO:0000313" key="4">
    <source>
        <dbReference type="EMBL" id="GMK57379.1"/>
    </source>
</evidence>
<reference evidence="4" key="2">
    <citation type="submission" date="2023-06" db="EMBL/GenBank/DDBJ databases">
        <authorList>
            <person name="Kobayashi Y."/>
            <person name="Kayamori A."/>
            <person name="Aoki K."/>
            <person name="Shiwa Y."/>
            <person name="Fujita N."/>
            <person name="Sugita T."/>
            <person name="Iwasaki W."/>
            <person name="Tanaka N."/>
            <person name="Takashima M."/>
        </authorList>
    </citation>
    <scope>NUCLEOTIDE SEQUENCE</scope>
    <source>
        <strain evidence="4">HIS016</strain>
    </source>
</reference>
<evidence type="ECO:0000313" key="5">
    <source>
        <dbReference type="Proteomes" id="UP001222932"/>
    </source>
</evidence>
<feature type="compositionally biased region" description="Polar residues" evidence="2">
    <location>
        <begin position="266"/>
        <end position="281"/>
    </location>
</feature>
<feature type="region of interest" description="Disordered" evidence="2">
    <location>
        <begin position="603"/>
        <end position="663"/>
    </location>
</feature>
<sequence length="895" mass="98154">MKQWWPHPTKTPFPFRSDNLKSLMIQHFSKYGPLRLVQPINVEVETADTVLVIFKEEHSVYKVLDDPKSIHCIFQSASRTTSIPFDVKINRIPSTTYTHNIWIKLTGARPDARSRSASPSFGDPSLANAGYLDTNVLPEKVTVWAVPYLGRRGQRLFYRVFVSGPGFDARPGFEQAERETGEPCREIRKINFGRRNPEKEIIAELVESFVDILNITKPSERTNHGWILECGAGHRDMDELLTTVHQMPGITIRKAKPEEYAPHPSPATTQPASDANDSAPSTAEEARLPDRPVSPEASVIPDINLLTRTTTTLSEGATSDGTSNHPQPGDAIAAEKKNPLKSTEDTGQSRPSSAESMGLGLIRKLVPMYRGRQLREEIDGGESRFVDDAAIFVGHLVKEKETQLTLLKRFERYGRITAIEYNPQRAGRTHASSSRARILFQDSLSAYAAIEKEASHSSQCNVNIQNGAVSFGSPLRVEERRVLPHDVQAREMFIDNFGRAISPSMVSQYSPPSPATVPQISLPQTAVPPIHEWARPWFNATGGTSAMPAIIPTPLMAAAHDGYDGKLQSMVVPVMWPAGFGIYPAMMAPMMPCIQHRIPTSDQVVPHNTASSPPNPPRHGESISPTPRTPDAKPKVTRPPSQAQNSYVTAGLPTPPSCEAALPGAPRVTGAGYQNGLFMPTYDAHDLKTWRKARGIEETNLRSTTAPAFPEYLPLLPIFTGGHDPASTLPTPPKGKQNSECGPSVPPVDSPKKQHHLTSRNEYSLGLVSSGLSTSRGDAVRPCEAAARPVHNLTAREQIRAHLSQSFQVRSSPTHHNVVSLPVPFTAETDSSLGARRSSSAPLRESLAPKPKGRGRGDERRRQQQNQNCELAPNSLDTTVRQVVDKAAKDSLTGW</sequence>
<dbReference type="PROSITE" id="PS50102">
    <property type="entry name" value="RRM"/>
    <property type="match status" value="1"/>
</dbReference>
<evidence type="ECO:0000256" key="2">
    <source>
        <dbReference type="SAM" id="MobiDB-lite"/>
    </source>
</evidence>
<accession>A0AAD3TVQ3</accession>
<protein>
    <recommendedName>
        <fullName evidence="3">RRM domain-containing protein</fullName>
    </recommendedName>
</protein>
<feature type="region of interest" description="Disordered" evidence="2">
    <location>
        <begin position="723"/>
        <end position="763"/>
    </location>
</feature>
<feature type="compositionally biased region" description="Basic and acidic residues" evidence="2">
    <location>
        <begin position="333"/>
        <end position="344"/>
    </location>
</feature>
<feature type="compositionally biased region" description="Polar residues" evidence="2">
    <location>
        <begin position="830"/>
        <end position="841"/>
    </location>
</feature>
<dbReference type="GO" id="GO:0003723">
    <property type="term" value="F:RNA binding"/>
    <property type="evidence" value="ECO:0007669"/>
    <property type="project" value="UniProtKB-UniRule"/>
</dbReference>
<dbReference type="InterPro" id="IPR000504">
    <property type="entry name" value="RRM_dom"/>
</dbReference>
<keyword evidence="5" id="KW-1185">Reference proteome</keyword>
<dbReference type="EMBL" id="BTCM01000004">
    <property type="protein sequence ID" value="GMK57379.1"/>
    <property type="molecule type" value="Genomic_DNA"/>
</dbReference>
<proteinExistence type="predicted"/>
<dbReference type="CDD" id="cd00590">
    <property type="entry name" value="RRM_SF"/>
    <property type="match status" value="1"/>
</dbReference>
<organism evidence="4 5">
    <name type="scientific">Cutaneotrichosporon spelunceum</name>
    <dbReference type="NCBI Taxonomy" id="1672016"/>
    <lineage>
        <taxon>Eukaryota</taxon>
        <taxon>Fungi</taxon>
        <taxon>Dikarya</taxon>
        <taxon>Basidiomycota</taxon>
        <taxon>Agaricomycotina</taxon>
        <taxon>Tremellomycetes</taxon>
        <taxon>Trichosporonales</taxon>
        <taxon>Trichosporonaceae</taxon>
        <taxon>Cutaneotrichosporon</taxon>
    </lineage>
</organism>
<feature type="compositionally biased region" description="Polar residues" evidence="2">
    <location>
        <begin position="603"/>
        <end position="612"/>
    </location>
</feature>
<feature type="compositionally biased region" description="Polar residues" evidence="2">
    <location>
        <begin position="639"/>
        <end position="648"/>
    </location>
</feature>
<feature type="region of interest" description="Disordered" evidence="2">
    <location>
        <begin position="830"/>
        <end position="876"/>
    </location>
</feature>
<feature type="domain" description="RRM" evidence="3">
    <location>
        <begin position="389"/>
        <end position="482"/>
    </location>
</feature>
<keyword evidence="1" id="KW-0694">RNA-binding</keyword>
<feature type="region of interest" description="Disordered" evidence="2">
    <location>
        <begin position="256"/>
        <end position="357"/>
    </location>
</feature>
<reference evidence="4" key="1">
    <citation type="journal article" date="2023" name="BMC Genomics">
        <title>Chromosome-level genome assemblies of Cutaneotrichosporon spp. (Trichosporonales, Basidiomycota) reveal imbalanced evolution between nucleotide sequences and chromosome synteny.</title>
        <authorList>
            <person name="Kobayashi Y."/>
            <person name="Kayamori A."/>
            <person name="Aoki K."/>
            <person name="Shiwa Y."/>
            <person name="Matsutani M."/>
            <person name="Fujita N."/>
            <person name="Sugita T."/>
            <person name="Iwasaki W."/>
            <person name="Tanaka N."/>
            <person name="Takashima M."/>
        </authorList>
    </citation>
    <scope>NUCLEOTIDE SEQUENCE</scope>
    <source>
        <strain evidence="4">HIS016</strain>
    </source>
</reference>
<dbReference type="AlphaFoldDB" id="A0AAD3TVQ3"/>
<feature type="compositionally biased region" description="Polar residues" evidence="2">
    <location>
        <begin position="345"/>
        <end position="355"/>
    </location>
</feature>
<evidence type="ECO:0000259" key="3">
    <source>
        <dbReference type="PROSITE" id="PS50102"/>
    </source>
</evidence>
<dbReference type="Proteomes" id="UP001222932">
    <property type="component" value="Unassembled WGS sequence"/>
</dbReference>
<gene>
    <name evidence="4" type="ORF">CspeluHIS016_0402130</name>
</gene>
<comment type="caution">
    <text evidence="4">The sequence shown here is derived from an EMBL/GenBank/DDBJ whole genome shotgun (WGS) entry which is preliminary data.</text>
</comment>